<protein>
    <recommendedName>
        <fullName evidence="5">Glutathione peroxidase</fullName>
    </recommendedName>
</protein>
<dbReference type="AlphaFoldDB" id="A0A372INQ4"/>
<comment type="similarity">
    <text evidence="1 5">Belongs to the glutathione peroxidase family.</text>
</comment>
<dbReference type="SUPFAM" id="SSF52833">
    <property type="entry name" value="Thioredoxin-like"/>
    <property type="match status" value="1"/>
</dbReference>
<evidence type="ECO:0000256" key="1">
    <source>
        <dbReference type="ARBA" id="ARBA00006926"/>
    </source>
</evidence>
<evidence type="ECO:0000256" key="6">
    <source>
        <dbReference type="SAM" id="SignalP"/>
    </source>
</evidence>
<dbReference type="Pfam" id="PF00255">
    <property type="entry name" value="GSHPx"/>
    <property type="match status" value="1"/>
</dbReference>
<comment type="caution">
    <text evidence="8">The sequence shown here is derived from an EMBL/GenBank/DDBJ whole genome shotgun (WGS) entry which is preliminary data.</text>
</comment>
<keyword evidence="9" id="KW-1185">Reference proteome</keyword>
<dbReference type="CDD" id="cd00340">
    <property type="entry name" value="GSH_Peroxidase"/>
    <property type="match status" value="1"/>
</dbReference>
<evidence type="ECO:0000256" key="2">
    <source>
        <dbReference type="ARBA" id="ARBA00022559"/>
    </source>
</evidence>
<accession>A0A372INQ4</accession>
<dbReference type="PRINTS" id="PR01011">
    <property type="entry name" value="GLUTPROXDASE"/>
</dbReference>
<evidence type="ECO:0000256" key="4">
    <source>
        <dbReference type="PIRSR" id="PIRSR000303-1"/>
    </source>
</evidence>
<evidence type="ECO:0000313" key="8">
    <source>
        <dbReference type="EMBL" id="RFU16508.1"/>
    </source>
</evidence>
<feature type="chain" id="PRO_5016936173" description="Glutathione peroxidase" evidence="6">
    <location>
        <begin position="25"/>
        <end position="189"/>
    </location>
</feature>
<dbReference type="GO" id="GO:0004601">
    <property type="term" value="F:peroxidase activity"/>
    <property type="evidence" value="ECO:0007669"/>
    <property type="project" value="UniProtKB-KW"/>
</dbReference>
<dbReference type="InterPro" id="IPR013766">
    <property type="entry name" value="Thioredoxin_domain"/>
</dbReference>
<keyword evidence="2 5" id="KW-0575">Peroxidase</keyword>
<proteinExistence type="inferred from homology"/>
<keyword evidence="6" id="KW-0732">Signal</keyword>
<evidence type="ECO:0000313" key="9">
    <source>
        <dbReference type="Proteomes" id="UP000264702"/>
    </source>
</evidence>
<dbReference type="PIRSF" id="PIRSF000303">
    <property type="entry name" value="Glutathion_perox"/>
    <property type="match status" value="1"/>
</dbReference>
<dbReference type="PANTHER" id="PTHR11592:SF78">
    <property type="entry name" value="GLUTATHIONE PEROXIDASE"/>
    <property type="match status" value="1"/>
</dbReference>
<dbReference type="GO" id="GO:0034599">
    <property type="term" value="P:cellular response to oxidative stress"/>
    <property type="evidence" value="ECO:0007669"/>
    <property type="project" value="TreeGrafter"/>
</dbReference>
<dbReference type="FunFam" id="3.40.30.10:FF:000010">
    <property type="entry name" value="Glutathione peroxidase"/>
    <property type="match status" value="1"/>
</dbReference>
<dbReference type="Gene3D" id="3.40.30.10">
    <property type="entry name" value="Glutaredoxin"/>
    <property type="match status" value="1"/>
</dbReference>
<evidence type="ECO:0000256" key="3">
    <source>
        <dbReference type="ARBA" id="ARBA00023002"/>
    </source>
</evidence>
<name>A0A372INQ4_9BACT</name>
<reference evidence="8 9" key="1">
    <citation type="submission" date="2018-08" db="EMBL/GenBank/DDBJ databases">
        <title>Acidipila sp. 4G-K13, an acidobacterium isolated from forest soil.</title>
        <authorList>
            <person name="Gao Z.-H."/>
            <person name="Qiu L.-H."/>
        </authorList>
    </citation>
    <scope>NUCLEOTIDE SEQUENCE [LARGE SCALE GENOMIC DNA]</scope>
    <source>
        <strain evidence="8 9">4G-K13</strain>
    </source>
</reference>
<keyword evidence="3 5" id="KW-0560">Oxidoreductase</keyword>
<organism evidence="8 9">
    <name type="scientific">Paracidobacterium acidisoli</name>
    <dbReference type="NCBI Taxonomy" id="2303751"/>
    <lineage>
        <taxon>Bacteria</taxon>
        <taxon>Pseudomonadati</taxon>
        <taxon>Acidobacteriota</taxon>
        <taxon>Terriglobia</taxon>
        <taxon>Terriglobales</taxon>
        <taxon>Acidobacteriaceae</taxon>
        <taxon>Paracidobacterium</taxon>
    </lineage>
</organism>
<dbReference type="PANTHER" id="PTHR11592">
    <property type="entry name" value="GLUTATHIONE PEROXIDASE"/>
    <property type="match status" value="1"/>
</dbReference>
<dbReference type="InterPro" id="IPR000889">
    <property type="entry name" value="Glutathione_peroxidase"/>
</dbReference>
<feature type="active site" evidence="4">
    <location>
        <position position="62"/>
    </location>
</feature>
<feature type="domain" description="Thioredoxin" evidence="7">
    <location>
        <begin position="24"/>
        <end position="188"/>
    </location>
</feature>
<feature type="signal peptide" evidence="6">
    <location>
        <begin position="1"/>
        <end position="24"/>
    </location>
</feature>
<dbReference type="PROSITE" id="PS00460">
    <property type="entry name" value="GLUTATHIONE_PEROXID_1"/>
    <property type="match status" value="1"/>
</dbReference>
<dbReference type="PROSITE" id="PS51355">
    <property type="entry name" value="GLUTATHIONE_PEROXID_3"/>
    <property type="match status" value="1"/>
</dbReference>
<gene>
    <name evidence="8" type="ORF">D0Y96_11125</name>
</gene>
<dbReference type="InterPro" id="IPR029759">
    <property type="entry name" value="GPX_AS"/>
</dbReference>
<sequence length="189" mass="20478">MSGGGFVRRFAFILAFCLAGSAMAASTGSVYNFTLKSIDGQPVSLSSYHGKVLLLVNVASHCGFTPQYAALESVYEKYKGRGLVVIGVPANNFAGQEPGTNAEIKKFCTTKYNVSFPMMSKVSVLEPDKAPLYQFLTSKSTDPQFDGEIKWNFTKFLVSRDGKPLARFEPNVTPDSPQVIAAIDAALKQ</sequence>
<dbReference type="PROSITE" id="PS51352">
    <property type="entry name" value="THIOREDOXIN_2"/>
    <property type="match status" value="1"/>
</dbReference>
<evidence type="ECO:0000256" key="5">
    <source>
        <dbReference type="RuleBase" id="RU000499"/>
    </source>
</evidence>
<evidence type="ECO:0000259" key="7">
    <source>
        <dbReference type="PROSITE" id="PS51352"/>
    </source>
</evidence>
<dbReference type="EMBL" id="QVQT01000004">
    <property type="protein sequence ID" value="RFU16508.1"/>
    <property type="molecule type" value="Genomic_DNA"/>
</dbReference>
<dbReference type="InterPro" id="IPR036249">
    <property type="entry name" value="Thioredoxin-like_sf"/>
</dbReference>
<dbReference type="Proteomes" id="UP000264702">
    <property type="component" value="Unassembled WGS sequence"/>
</dbReference>